<evidence type="ECO:0000313" key="5">
    <source>
        <dbReference type="Proteomes" id="UP000654075"/>
    </source>
</evidence>
<organism evidence="3 4">
    <name type="scientific">Polarella glacialis</name>
    <name type="common">Dinoflagellate</name>
    <dbReference type="NCBI Taxonomy" id="89957"/>
    <lineage>
        <taxon>Eukaryota</taxon>
        <taxon>Sar</taxon>
        <taxon>Alveolata</taxon>
        <taxon>Dinophyceae</taxon>
        <taxon>Suessiales</taxon>
        <taxon>Suessiaceae</taxon>
        <taxon>Polarella</taxon>
    </lineage>
</organism>
<name>A0A813KZS2_POLGL</name>
<dbReference type="CDD" id="cd17039">
    <property type="entry name" value="Ubl_ubiquitin_like"/>
    <property type="match status" value="1"/>
</dbReference>
<dbReference type="Gene3D" id="3.10.20.90">
    <property type="entry name" value="Phosphatidylinositol 3-kinase Catalytic Subunit, Chain A, domain 1"/>
    <property type="match status" value="1"/>
</dbReference>
<gene>
    <name evidence="2" type="ORF">PGLA1383_LOCUS42011</name>
    <name evidence="3" type="ORF">PGLA2088_LOCUS40791</name>
</gene>
<dbReference type="AlphaFoldDB" id="A0A813KZS2"/>
<keyword evidence="5" id="KW-1185">Reference proteome</keyword>
<dbReference type="SUPFAM" id="SSF54236">
    <property type="entry name" value="Ubiquitin-like"/>
    <property type="match status" value="1"/>
</dbReference>
<dbReference type="Proteomes" id="UP000626109">
    <property type="component" value="Unassembled WGS sequence"/>
</dbReference>
<evidence type="ECO:0000259" key="1">
    <source>
        <dbReference type="PROSITE" id="PS50053"/>
    </source>
</evidence>
<evidence type="ECO:0000313" key="2">
    <source>
        <dbReference type="EMBL" id="CAE8624921.1"/>
    </source>
</evidence>
<protein>
    <recommendedName>
        <fullName evidence="1">Ubiquitin-like domain-containing protein</fullName>
    </recommendedName>
</protein>
<dbReference type="EMBL" id="CAJNNW010033588">
    <property type="protein sequence ID" value="CAE8719624.1"/>
    <property type="molecule type" value="Genomic_DNA"/>
</dbReference>
<accession>A0A813KZS2</accession>
<sequence>MAQLQLPVRLVDGTQLLLSGLSASSSLEDLMEEIASRFEIPKNEQKLVLDSVVIPTAQPSASLESLGIGASAVITLVRVGLPQKGVWTGTSSYRTLPAGACWVYEVQLDSSSWRWLDLPSGTLEIQMLYKVLRSPRSEAVGFRGIEVLEGRYDWEQARLVAGGVFLKPWAGEARSCTEKRPQYVSMPARDIVAACFQLCKSSHGRVSCRSLRRVAEYCNYEGSEEEWQEEYVAQCEHFECSAADGLDAAQFGEYIEMQELDDDGLQVLMAGLEWEALGQKGPNLHRIMSLTPYLEIHFQDDVALCRERKSADEADECVEYRLRRSSSNIFSN</sequence>
<feature type="domain" description="Ubiquitin-like" evidence="1">
    <location>
        <begin position="4"/>
        <end position="77"/>
    </location>
</feature>
<dbReference type="InterPro" id="IPR029071">
    <property type="entry name" value="Ubiquitin-like_domsf"/>
</dbReference>
<comment type="caution">
    <text evidence="3">The sequence shown here is derived from an EMBL/GenBank/DDBJ whole genome shotgun (WGS) entry which is preliminary data.</text>
</comment>
<reference evidence="3" key="1">
    <citation type="submission" date="2021-02" db="EMBL/GenBank/DDBJ databases">
        <authorList>
            <person name="Dougan E. K."/>
            <person name="Rhodes N."/>
            <person name="Thang M."/>
            <person name="Chan C."/>
        </authorList>
    </citation>
    <scope>NUCLEOTIDE SEQUENCE</scope>
</reference>
<dbReference type="Proteomes" id="UP000654075">
    <property type="component" value="Unassembled WGS sequence"/>
</dbReference>
<dbReference type="InterPro" id="IPR000626">
    <property type="entry name" value="Ubiquitin-like_dom"/>
</dbReference>
<dbReference type="PROSITE" id="PS50053">
    <property type="entry name" value="UBIQUITIN_2"/>
    <property type="match status" value="1"/>
</dbReference>
<proteinExistence type="predicted"/>
<evidence type="ECO:0000313" key="3">
    <source>
        <dbReference type="EMBL" id="CAE8719624.1"/>
    </source>
</evidence>
<dbReference type="EMBL" id="CAJNNV010028532">
    <property type="protein sequence ID" value="CAE8624921.1"/>
    <property type="molecule type" value="Genomic_DNA"/>
</dbReference>
<evidence type="ECO:0000313" key="4">
    <source>
        <dbReference type="Proteomes" id="UP000626109"/>
    </source>
</evidence>